<dbReference type="RefSeq" id="XP_002680124.1">
    <property type="nucleotide sequence ID" value="XM_002680078.1"/>
</dbReference>
<dbReference type="VEuPathDB" id="AmoebaDB:NAEGRDRAFT_64805"/>
<accession>D2V7H6</accession>
<organism evidence="4">
    <name type="scientific">Naegleria gruberi</name>
    <name type="common">Amoeba</name>
    <dbReference type="NCBI Taxonomy" id="5762"/>
    <lineage>
        <taxon>Eukaryota</taxon>
        <taxon>Discoba</taxon>
        <taxon>Heterolobosea</taxon>
        <taxon>Tetramitia</taxon>
        <taxon>Eutetramitia</taxon>
        <taxon>Vahlkampfiidae</taxon>
        <taxon>Naegleria</taxon>
    </lineage>
</organism>
<feature type="region of interest" description="Disordered" evidence="2">
    <location>
        <begin position="270"/>
        <end position="299"/>
    </location>
</feature>
<feature type="compositionally biased region" description="Polar residues" evidence="2">
    <location>
        <begin position="46"/>
        <end position="60"/>
    </location>
</feature>
<feature type="compositionally biased region" description="Low complexity" evidence="2">
    <location>
        <begin position="82"/>
        <end position="96"/>
    </location>
</feature>
<sequence>MSFNKSNNSSGELSDRVVTPLRMFRQISPPSYDNIQALSDSPLLDDQQQTKANKKSVTSSDLDKQMARRKELELWRLKKKVSTTTSSTTPTSISTSKVPQQAPITSAQITSPFSSHQRLRRTQNNPSTSNAPGNSTKPTTHKLLFSELSPRRVLPESRKRKSTTEQQPSIHPPPKKTLTNNNRGNIYKPDTRNVQPIHTSRPPQVSTTKFIPSKHQAANETNQLNLSSILIVEDRTLFEEDKHMLDNIVKITDSLEDPTLVQQEQISNSINNQRENDTQIPTSMAPKIEESKTNTSFANNEPSILLDVSYTGSEPRSARKSMKQKSFISNPANSVAFSPLVNKSKSLTASLLTPVNTMESLTRVGGTNDKSLFGEFSLLDDSKPSTTRGASQLLPDLTNPTNLSSLTKTINLNTSISNDLDQLKLKIFELEENLKRERKEKEMWMEKYKNLLLSNNQQSIGTNTSLLSRSFTTLDPKPSLSNRSFNNGSFLTEPIKR</sequence>
<reference evidence="3 4" key="1">
    <citation type="journal article" date="2010" name="Cell">
        <title>The genome of Naegleria gruberi illuminates early eukaryotic versatility.</title>
        <authorList>
            <person name="Fritz-Laylin L.K."/>
            <person name="Prochnik S.E."/>
            <person name="Ginger M.L."/>
            <person name="Dacks J.B."/>
            <person name="Carpenter M.L."/>
            <person name="Field M.C."/>
            <person name="Kuo A."/>
            <person name="Paredez A."/>
            <person name="Chapman J."/>
            <person name="Pham J."/>
            <person name="Shu S."/>
            <person name="Neupane R."/>
            <person name="Cipriano M."/>
            <person name="Mancuso J."/>
            <person name="Tu H."/>
            <person name="Salamov A."/>
            <person name="Lindquist E."/>
            <person name="Shapiro H."/>
            <person name="Lucas S."/>
            <person name="Grigoriev I.V."/>
            <person name="Cande W.Z."/>
            <person name="Fulton C."/>
            <person name="Rokhsar D.S."/>
            <person name="Dawson S.C."/>
        </authorList>
    </citation>
    <scope>NUCLEOTIDE SEQUENCE [LARGE SCALE GENOMIC DNA]</scope>
    <source>
        <strain evidence="3 4">NEG-M</strain>
    </source>
</reference>
<evidence type="ECO:0000313" key="3">
    <source>
        <dbReference type="EMBL" id="EFC47380.1"/>
    </source>
</evidence>
<dbReference type="Proteomes" id="UP000006671">
    <property type="component" value="Unassembled WGS sequence"/>
</dbReference>
<dbReference type="GeneID" id="8849423"/>
<dbReference type="OrthoDB" id="10554610at2759"/>
<proteinExistence type="predicted"/>
<keyword evidence="4" id="KW-1185">Reference proteome</keyword>
<name>D2V7H6_NAEGR</name>
<evidence type="ECO:0000256" key="2">
    <source>
        <dbReference type="SAM" id="MobiDB-lite"/>
    </source>
</evidence>
<feature type="compositionally biased region" description="Polar residues" evidence="2">
    <location>
        <begin position="29"/>
        <end position="39"/>
    </location>
</feature>
<feature type="compositionally biased region" description="Polar residues" evidence="2">
    <location>
        <begin position="477"/>
        <end position="490"/>
    </location>
</feature>
<feature type="region of interest" description="Disordered" evidence="2">
    <location>
        <begin position="80"/>
        <end position="207"/>
    </location>
</feature>
<feature type="region of interest" description="Disordered" evidence="2">
    <location>
        <begin position="477"/>
        <end position="497"/>
    </location>
</feature>
<feature type="compositionally biased region" description="Polar residues" evidence="2">
    <location>
        <begin position="97"/>
        <end position="138"/>
    </location>
</feature>
<feature type="region of interest" description="Disordered" evidence="2">
    <location>
        <begin position="29"/>
        <end position="65"/>
    </location>
</feature>
<feature type="compositionally biased region" description="Polar residues" evidence="2">
    <location>
        <begin position="192"/>
        <end position="207"/>
    </location>
</feature>
<dbReference type="AlphaFoldDB" id="D2V7H6"/>
<dbReference type="KEGG" id="ngr:NAEGRDRAFT_64805"/>
<dbReference type="EMBL" id="GG738855">
    <property type="protein sequence ID" value="EFC47380.1"/>
    <property type="molecule type" value="Genomic_DNA"/>
</dbReference>
<evidence type="ECO:0000313" key="4">
    <source>
        <dbReference type="Proteomes" id="UP000006671"/>
    </source>
</evidence>
<keyword evidence="1" id="KW-0175">Coiled coil</keyword>
<gene>
    <name evidence="3" type="ORF">NAEGRDRAFT_64805</name>
</gene>
<evidence type="ECO:0000256" key="1">
    <source>
        <dbReference type="SAM" id="Coils"/>
    </source>
</evidence>
<feature type="coiled-coil region" evidence="1">
    <location>
        <begin position="413"/>
        <end position="447"/>
    </location>
</feature>
<dbReference type="OMA" id="ERVITWD"/>
<dbReference type="InParanoid" id="D2V7H6"/>
<protein>
    <submittedName>
        <fullName evidence="3">Predicted protein</fullName>
    </submittedName>
</protein>